<comment type="caution">
    <text evidence="2">The sequence shown here is derived from an EMBL/GenBank/DDBJ whole genome shotgun (WGS) entry which is preliminary data.</text>
</comment>
<protein>
    <submittedName>
        <fullName evidence="2">Type II toxin-antitoxin system mRNA interferase toxin, RelE/StbE family</fullName>
    </submittedName>
</protein>
<dbReference type="InterPro" id="IPR007712">
    <property type="entry name" value="RelE/ParE_toxin"/>
</dbReference>
<dbReference type="Proteomes" id="UP000230178">
    <property type="component" value="Unassembled WGS sequence"/>
</dbReference>
<reference evidence="3" key="1">
    <citation type="submission" date="2017-09" db="EMBL/GenBank/DDBJ databases">
        <title>Depth-based differentiation of microbial function through sediment-hosted aquifers and enrichment of novel symbionts in the deep terrestrial subsurface.</title>
        <authorList>
            <person name="Probst A.J."/>
            <person name="Ladd B."/>
            <person name="Jarett J.K."/>
            <person name="Geller-Mcgrath D.E."/>
            <person name="Sieber C.M.K."/>
            <person name="Emerson J.B."/>
            <person name="Anantharaman K."/>
            <person name="Thomas B.C."/>
            <person name="Malmstrom R."/>
            <person name="Stieglmeier M."/>
            <person name="Klingl A."/>
            <person name="Woyke T."/>
            <person name="Ryan C.M."/>
            <person name="Banfield J.F."/>
        </authorList>
    </citation>
    <scope>NUCLEOTIDE SEQUENCE [LARGE SCALE GENOMIC DNA]</scope>
</reference>
<evidence type="ECO:0000313" key="3">
    <source>
        <dbReference type="Proteomes" id="UP000230178"/>
    </source>
</evidence>
<name>A0A2M7Z3Z2_9BACT</name>
<dbReference type="PANTHER" id="PTHR38813">
    <property type="match status" value="1"/>
</dbReference>
<dbReference type="PANTHER" id="PTHR38813:SF1">
    <property type="entry name" value="TOXIN RELE1-RELATED"/>
    <property type="match status" value="1"/>
</dbReference>
<dbReference type="EMBL" id="PFVS01000010">
    <property type="protein sequence ID" value="PJA83896.1"/>
    <property type="molecule type" value="Genomic_DNA"/>
</dbReference>
<gene>
    <name evidence="2" type="ORF">CO146_00305</name>
</gene>
<organism evidence="2 3">
    <name type="scientific">Candidatus Nealsonbacteria bacterium CG_4_9_14_3_um_filter_37_29</name>
    <dbReference type="NCBI Taxonomy" id="1974696"/>
    <lineage>
        <taxon>Bacteria</taxon>
        <taxon>Candidatus Nealsoniibacteriota</taxon>
    </lineage>
</organism>
<dbReference type="SUPFAM" id="SSF143011">
    <property type="entry name" value="RelE-like"/>
    <property type="match status" value="1"/>
</dbReference>
<dbReference type="AlphaFoldDB" id="A0A2M7Z3Z2"/>
<dbReference type="InterPro" id="IPR052747">
    <property type="entry name" value="TA_system_RelE_toxin"/>
</dbReference>
<accession>A0A2M7Z3Z2</accession>
<evidence type="ECO:0000256" key="1">
    <source>
        <dbReference type="ARBA" id="ARBA00022649"/>
    </source>
</evidence>
<dbReference type="NCBIfam" id="TIGR02385">
    <property type="entry name" value="RelE_StbE"/>
    <property type="match status" value="1"/>
</dbReference>
<sequence length="84" mass="10056">MVYQIILSRTAEKDLSKIDKKYKPHIFAALFDLRKNPHLGKRLKGKFQDCYSLRVGPYRIIYKVYKRELNILIIRIGQRQGAYR</sequence>
<keyword evidence="1" id="KW-1277">Toxin-antitoxin system</keyword>
<proteinExistence type="predicted"/>
<dbReference type="InterPro" id="IPR035093">
    <property type="entry name" value="RelE/ParE_toxin_dom_sf"/>
</dbReference>
<dbReference type="Gene3D" id="3.30.2310.20">
    <property type="entry name" value="RelE-like"/>
    <property type="match status" value="1"/>
</dbReference>
<dbReference type="Pfam" id="PF05016">
    <property type="entry name" value="ParE_toxin"/>
    <property type="match status" value="1"/>
</dbReference>
<evidence type="ECO:0000313" key="2">
    <source>
        <dbReference type="EMBL" id="PJA83896.1"/>
    </source>
</evidence>